<evidence type="ECO:0000256" key="1">
    <source>
        <dbReference type="ARBA" id="ARBA00022450"/>
    </source>
</evidence>
<gene>
    <name evidence="4" type="ORF">FC699_37965</name>
</gene>
<dbReference type="InterPro" id="IPR020845">
    <property type="entry name" value="AMP-binding_CS"/>
</dbReference>
<proteinExistence type="predicted"/>
<feature type="non-terminal residue" evidence="4">
    <location>
        <position position="1"/>
    </location>
</feature>
<dbReference type="InterPro" id="IPR042099">
    <property type="entry name" value="ANL_N_sf"/>
</dbReference>
<evidence type="ECO:0000313" key="4">
    <source>
        <dbReference type="EMBL" id="TKI75042.1"/>
    </source>
</evidence>
<dbReference type="PROSITE" id="PS00455">
    <property type="entry name" value="AMP_BINDING"/>
    <property type="match status" value="1"/>
</dbReference>
<dbReference type="PANTHER" id="PTHR44845:SF6">
    <property type="entry name" value="BETA-ALANINE-ACTIVATING ENZYME"/>
    <property type="match status" value="1"/>
</dbReference>
<accession>A0A4U2ZLL0</accession>
<dbReference type="AlphaFoldDB" id="A0A4U2ZLL0"/>
<dbReference type="InterPro" id="IPR000873">
    <property type="entry name" value="AMP-dep_synth/lig_dom"/>
</dbReference>
<comment type="caution">
    <text evidence="4">The sequence shown here is derived from an EMBL/GenBank/DDBJ whole genome shotgun (WGS) entry which is preliminary data.</text>
</comment>
<evidence type="ECO:0000313" key="5">
    <source>
        <dbReference type="Proteomes" id="UP000305222"/>
    </source>
</evidence>
<protein>
    <submittedName>
        <fullName evidence="4">Amino acid adenylation domain-containing protein</fullName>
    </submittedName>
</protein>
<sequence>TSNVIYSSGTTGNPKGVMVEHKNIVNQLIGLIQKLKFNQEMNHLLLAKITFDVSVQQILLPILSGGRLYIPEE</sequence>
<organism evidence="4 5">
    <name type="scientific">Bacillus wiedmannii</name>
    <dbReference type="NCBI Taxonomy" id="1890302"/>
    <lineage>
        <taxon>Bacteria</taxon>
        <taxon>Bacillati</taxon>
        <taxon>Bacillota</taxon>
        <taxon>Bacilli</taxon>
        <taxon>Bacillales</taxon>
        <taxon>Bacillaceae</taxon>
        <taxon>Bacillus</taxon>
        <taxon>Bacillus cereus group</taxon>
    </lineage>
</organism>
<keyword evidence="2" id="KW-0597">Phosphoprotein</keyword>
<dbReference type="EMBL" id="SZON01004025">
    <property type="protein sequence ID" value="TKI75042.1"/>
    <property type="molecule type" value="Genomic_DNA"/>
</dbReference>
<feature type="domain" description="AMP-dependent synthetase/ligase" evidence="3">
    <location>
        <begin position="3"/>
        <end position="72"/>
    </location>
</feature>
<dbReference type="PANTHER" id="PTHR44845">
    <property type="entry name" value="CARRIER DOMAIN-CONTAINING PROTEIN"/>
    <property type="match status" value="1"/>
</dbReference>
<reference evidence="4 5" key="1">
    <citation type="journal article" date="2019" name="Environ. Microbiol.">
        <title>An active ?-lactamase is a part of an orchestrated cell wall stress resistance network of Bacillus subtilis and related rhizosphere species.</title>
        <authorList>
            <person name="Bucher T."/>
            <person name="Keren-Paz A."/>
            <person name="Hausser J."/>
            <person name="Olender T."/>
            <person name="Cytryn E."/>
            <person name="Kolodkin-Gal I."/>
        </authorList>
    </citation>
    <scope>NUCLEOTIDE SEQUENCE [LARGE SCALE GENOMIC DNA]</scope>
    <source>
        <strain evidence="4 5">I5</strain>
    </source>
</reference>
<evidence type="ECO:0000259" key="3">
    <source>
        <dbReference type="Pfam" id="PF00501"/>
    </source>
</evidence>
<dbReference type="Pfam" id="PF00501">
    <property type="entry name" value="AMP-binding"/>
    <property type="match status" value="1"/>
</dbReference>
<name>A0A4U2ZLL0_9BACI</name>
<dbReference type="Gene3D" id="3.40.50.12780">
    <property type="entry name" value="N-terminal domain of ligase-like"/>
    <property type="match status" value="1"/>
</dbReference>
<dbReference type="SUPFAM" id="SSF56801">
    <property type="entry name" value="Acetyl-CoA synthetase-like"/>
    <property type="match status" value="1"/>
</dbReference>
<dbReference type="Proteomes" id="UP000305222">
    <property type="component" value="Unassembled WGS sequence"/>
</dbReference>
<evidence type="ECO:0000256" key="2">
    <source>
        <dbReference type="ARBA" id="ARBA00022553"/>
    </source>
</evidence>
<keyword evidence="1" id="KW-0596">Phosphopantetheine</keyword>
<feature type="non-terminal residue" evidence="4">
    <location>
        <position position="73"/>
    </location>
</feature>